<name>A0A939H7S1_9CLOT</name>
<evidence type="ECO:0000313" key="10">
    <source>
        <dbReference type="Proteomes" id="UP000664218"/>
    </source>
</evidence>
<dbReference type="InterPro" id="IPR028366">
    <property type="entry name" value="PhoU"/>
</dbReference>
<dbReference type="GO" id="GO:0045936">
    <property type="term" value="P:negative regulation of phosphate metabolic process"/>
    <property type="evidence" value="ECO:0007669"/>
    <property type="project" value="InterPro"/>
</dbReference>
<keyword evidence="5 7" id="KW-0963">Cytoplasm</keyword>
<dbReference type="GO" id="GO:0030643">
    <property type="term" value="P:intracellular phosphate ion homeostasis"/>
    <property type="evidence" value="ECO:0007669"/>
    <property type="project" value="InterPro"/>
</dbReference>
<dbReference type="RefSeq" id="WP_207598086.1">
    <property type="nucleotide sequence ID" value="NZ_JAFNJU010000001.1"/>
</dbReference>
<keyword evidence="10" id="KW-1185">Reference proteome</keyword>
<evidence type="ECO:0000256" key="1">
    <source>
        <dbReference type="ARBA" id="ARBA00004496"/>
    </source>
</evidence>
<comment type="caution">
    <text evidence="9">The sequence shown here is derived from an EMBL/GenBank/DDBJ whole genome shotgun (WGS) entry which is preliminary data.</text>
</comment>
<dbReference type="PANTHER" id="PTHR42930:SF3">
    <property type="entry name" value="PHOSPHATE-SPECIFIC TRANSPORT SYSTEM ACCESSORY PROTEIN PHOU"/>
    <property type="match status" value="1"/>
</dbReference>
<keyword evidence="4 7" id="KW-0813">Transport</keyword>
<comment type="function">
    <text evidence="7">Plays a role in the regulation of phosphate uptake.</text>
</comment>
<dbReference type="GO" id="GO:0006817">
    <property type="term" value="P:phosphate ion transport"/>
    <property type="evidence" value="ECO:0007669"/>
    <property type="project" value="UniProtKB-KW"/>
</dbReference>
<feature type="domain" description="PhoU" evidence="8">
    <location>
        <begin position="121"/>
        <end position="205"/>
    </location>
</feature>
<dbReference type="InterPro" id="IPR026022">
    <property type="entry name" value="PhoU_dom"/>
</dbReference>
<dbReference type="Gene3D" id="1.20.58.220">
    <property type="entry name" value="Phosphate transport system protein phou homolog 2, domain 2"/>
    <property type="match status" value="1"/>
</dbReference>
<dbReference type="Proteomes" id="UP000664218">
    <property type="component" value="Unassembled WGS sequence"/>
</dbReference>
<dbReference type="InterPro" id="IPR038078">
    <property type="entry name" value="PhoU-like_sf"/>
</dbReference>
<dbReference type="PANTHER" id="PTHR42930">
    <property type="entry name" value="PHOSPHATE-SPECIFIC TRANSPORT SYSTEM ACCESSORY PROTEIN PHOU"/>
    <property type="match status" value="1"/>
</dbReference>
<dbReference type="GO" id="GO:0005737">
    <property type="term" value="C:cytoplasm"/>
    <property type="evidence" value="ECO:0007669"/>
    <property type="project" value="UniProtKB-SubCell"/>
</dbReference>
<comment type="subcellular location">
    <subcellularLocation>
        <location evidence="1 7">Cytoplasm</location>
    </subcellularLocation>
</comment>
<dbReference type="PIRSF" id="PIRSF003107">
    <property type="entry name" value="PhoU"/>
    <property type="match status" value="1"/>
</dbReference>
<evidence type="ECO:0000256" key="5">
    <source>
        <dbReference type="ARBA" id="ARBA00022490"/>
    </source>
</evidence>
<evidence type="ECO:0000256" key="2">
    <source>
        <dbReference type="ARBA" id="ARBA00008107"/>
    </source>
</evidence>
<feature type="domain" description="PhoU" evidence="8">
    <location>
        <begin position="17"/>
        <end position="104"/>
    </location>
</feature>
<dbReference type="EMBL" id="JAFNJU010000001">
    <property type="protein sequence ID" value="MBO1263568.1"/>
    <property type="molecule type" value="Genomic_DNA"/>
</dbReference>
<reference evidence="9" key="1">
    <citation type="submission" date="2021-03" db="EMBL/GenBank/DDBJ databases">
        <title>Proteiniclasticum marinus sp. nov., isolated from tidal flat sediment.</title>
        <authorList>
            <person name="Namirimu T."/>
            <person name="Yang J.-A."/>
            <person name="Yang S.-H."/>
            <person name="Kim Y.-J."/>
            <person name="Kwon K.K."/>
        </authorList>
    </citation>
    <scope>NUCLEOTIDE SEQUENCE</scope>
    <source>
        <strain evidence="9">SCR006</strain>
    </source>
</reference>
<sequence>MTLNSIETTISHMNNNLLRMGFLVETQIKRSIRALVEKDIKLADLVLKEDIQINNLMRDIEDEAIRLIATQGPVASDLRNIFTIIKIVTDLERMGDHAKDIADITKIRRETDTDLINEELIQISDLVMEFIGKSLDSFVAKDKDTALELTKLDDKIDELTYEAEQKMFEKANNNPELLKLAGDLQFVLKYLERNGDHATNICEWTIYIVTGKFKELN</sequence>
<dbReference type="FunFam" id="1.20.58.220:FF:000004">
    <property type="entry name" value="Phosphate-specific transport system accessory protein PhoU"/>
    <property type="match status" value="1"/>
</dbReference>
<evidence type="ECO:0000256" key="4">
    <source>
        <dbReference type="ARBA" id="ARBA00022448"/>
    </source>
</evidence>
<dbReference type="NCBIfam" id="TIGR02135">
    <property type="entry name" value="phoU_full"/>
    <property type="match status" value="1"/>
</dbReference>
<evidence type="ECO:0000256" key="3">
    <source>
        <dbReference type="ARBA" id="ARBA00011738"/>
    </source>
</evidence>
<accession>A0A939H7S1</accession>
<keyword evidence="6 7" id="KW-0592">Phosphate transport</keyword>
<protein>
    <recommendedName>
        <fullName evidence="7">Phosphate-specific transport system accessory protein PhoU</fullName>
    </recommendedName>
</protein>
<evidence type="ECO:0000259" key="8">
    <source>
        <dbReference type="Pfam" id="PF01895"/>
    </source>
</evidence>
<comment type="subunit">
    <text evidence="3 7">Homodimer.</text>
</comment>
<proteinExistence type="inferred from homology"/>
<comment type="similarity">
    <text evidence="2 7">Belongs to the PhoU family.</text>
</comment>
<dbReference type="Pfam" id="PF01895">
    <property type="entry name" value="PhoU"/>
    <property type="match status" value="2"/>
</dbReference>
<evidence type="ECO:0000313" key="9">
    <source>
        <dbReference type="EMBL" id="MBO1263568.1"/>
    </source>
</evidence>
<organism evidence="9 10">
    <name type="scientific">Proteiniclasticum aestuarii</name>
    <dbReference type="NCBI Taxonomy" id="2817862"/>
    <lineage>
        <taxon>Bacteria</taxon>
        <taxon>Bacillati</taxon>
        <taxon>Bacillota</taxon>
        <taxon>Clostridia</taxon>
        <taxon>Eubacteriales</taxon>
        <taxon>Clostridiaceae</taxon>
        <taxon>Proteiniclasticum</taxon>
    </lineage>
</organism>
<evidence type="ECO:0000256" key="7">
    <source>
        <dbReference type="PIRNR" id="PIRNR003107"/>
    </source>
</evidence>
<evidence type="ECO:0000256" key="6">
    <source>
        <dbReference type="ARBA" id="ARBA00022592"/>
    </source>
</evidence>
<dbReference type="AlphaFoldDB" id="A0A939H7S1"/>
<gene>
    <name evidence="9" type="primary">phoU</name>
    <name evidence="9" type="ORF">J3A84_00750</name>
</gene>
<dbReference type="SUPFAM" id="SSF109755">
    <property type="entry name" value="PhoU-like"/>
    <property type="match status" value="1"/>
</dbReference>